<evidence type="ECO:0000313" key="1">
    <source>
        <dbReference type="EMBL" id="CAD8817297.1"/>
    </source>
</evidence>
<gene>
    <name evidence="1" type="ORF">TOLI1172_LOCUS1686</name>
</gene>
<name>A0A7S0ZC52_9RHOD</name>
<sequence>MECGFVCGALVYASSLSVVNKSALNFKCGVFSGKRNSNARCHFSLSLASSSAASSGSTEKAIEVKGSQNSVEILNQFVKLVEGEFIGHEVNFSVSTGEAVSIPERFIPDAFRAWNVPVLGYDRITSTTVTDRREFFFRLSRLLPTAGCEADAVVADVSDFSYSFDTLSDSFAVPFSDGSFSVGPKVFDNIAKLTQCICFGTETGNRDDLRRVIVTHPGWIERVGTISVCIERYEGEYCAGAVLQGCGSRDYSFSKDQLTEETYRGDWTVNSHAAVEFSVSENSYDSLNISEYTSNSKIMNIVKHQGFPRGVSVTLLQSETGQIWIETGVVTDYHTDSDSNATKQQVISRQYDSDGNLERICRFSRTK</sequence>
<dbReference type="AlphaFoldDB" id="A0A7S0ZC52"/>
<protein>
    <submittedName>
        <fullName evidence="1">Uncharacterized protein</fullName>
    </submittedName>
</protein>
<reference evidence="1" key="1">
    <citation type="submission" date="2021-01" db="EMBL/GenBank/DDBJ databases">
        <authorList>
            <person name="Corre E."/>
            <person name="Pelletier E."/>
            <person name="Niang G."/>
            <person name="Scheremetjew M."/>
            <person name="Finn R."/>
            <person name="Kale V."/>
            <person name="Holt S."/>
            <person name="Cochrane G."/>
            <person name="Meng A."/>
            <person name="Brown T."/>
            <person name="Cohen L."/>
        </authorList>
    </citation>
    <scope>NUCLEOTIDE SEQUENCE</scope>
    <source>
        <strain evidence="1">CCMP3278</strain>
    </source>
</reference>
<dbReference type="EMBL" id="HBFP01002339">
    <property type="protein sequence ID" value="CAD8817297.1"/>
    <property type="molecule type" value="Transcribed_RNA"/>
</dbReference>
<accession>A0A7S0ZC52</accession>
<organism evidence="1">
    <name type="scientific">Timspurckia oligopyrenoides</name>
    <dbReference type="NCBI Taxonomy" id="708627"/>
    <lineage>
        <taxon>Eukaryota</taxon>
        <taxon>Rhodophyta</taxon>
        <taxon>Bangiophyceae</taxon>
        <taxon>Porphyridiales</taxon>
        <taxon>Porphyridiaceae</taxon>
        <taxon>Timspurckia</taxon>
    </lineage>
</organism>
<proteinExistence type="predicted"/>